<dbReference type="PROSITE" id="PS51725">
    <property type="entry name" value="ABM"/>
    <property type="match status" value="1"/>
</dbReference>
<dbReference type="Pfam" id="PF03992">
    <property type="entry name" value="ABM"/>
    <property type="match status" value="1"/>
</dbReference>
<comment type="caution">
    <text evidence="3">The sequence shown here is derived from an EMBL/GenBank/DDBJ whole genome shotgun (WGS) entry which is preliminary data.</text>
</comment>
<dbReference type="InterPro" id="IPR007138">
    <property type="entry name" value="ABM_dom"/>
</dbReference>
<feature type="domain" description="ABM" evidence="1">
    <location>
        <begin position="2"/>
        <end position="94"/>
    </location>
</feature>
<evidence type="ECO:0000313" key="4">
    <source>
        <dbReference type="Proteomes" id="UP000308000"/>
    </source>
</evidence>
<dbReference type="Proteomes" id="UP000308000">
    <property type="component" value="Unassembled WGS sequence"/>
</dbReference>
<dbReference type="InterPro" id="IPR011008">
    <property type="entry name" value="Dimeric_a/b-barrel"/>
</dbReference>
<dbReference type="InterPro" id="IPR050404">
    <property type="entry name" value="Heme-degrading_MO"/>
</dbReference>
<dbReference type="EMBL" id="VBRC01000018">
    <property type="protein sequence ID" value="TLK22151.1"/>
    <property type="molecule type" value="Genomic_DNA"/>
</dbReference>
<keyword evidence="3" id="KW-0560">Oxidoreductase</keyword>
<name>A0AAJ5K3F7_9DEIO</name>
<evidence type="ECO:0000313" key="2">
    <source>
        <dbReference type="EMBL" id="MBB5295290.1"/>
    </source>
</evidence>
<accession>A0AAJ5K3F7</accession>
<evidence type="ECO:0000313" key="3">
    <source>
        <dbReference type="EMBL" id="TLK22151.1"/>
    </source>
</evidence>
<keyword evidence="5" id="KW-1185">Reference proteome</keyword>
<evidence type="ECO:0000313" key="5">
    <source>
        <dbReference type="Proteomes" id="UP000536909"/>
    </source>
</evidence>
<dbReference type="GO" id="GO:0004497">
    <property type="term" value="F:monooxygenase activity"/>
    <property type="evidence" value="ECO:0007669"/>
    <property type="project" value="UniProtKB-KW"/>
</dbReference>
<gene>
    <name evidence="3" type="ORF">FCS05_18015</name>
    <name evidence="2" type="ORF">HNQ10_002116</name>
</gene>
<sequence length="112" mass="12500">MITVANRIYVNPEYFGQFEARFRERAGLVDGMPGFISNHVLRPLKAGEPFVVLTFWESREAFEAWTNSDAFRQGHARSGSLPREAFSGPNVLEVHEVVQSTGTPVTPTIAPH</sequence>
<dbReference type="SUPFAM" id="SSF54909">
    <property type="entry name" value="Dimeric alpha+beta barrel"/>
    <property type="match status" value="1"/>
</dbReference>
<dbReference type="Proteomes" id="UP000536909">
    <property type="component" value="Unassembled WGS sequence"/>
</dbReference>
<reference evidence="2 5" key="2">
    <citation type="submission" date="2020-08" db="EMBL/GenBank/DDBJ databases">
        <title>Genomic Encyclopedia of Type Strains, Phase IV (KMG-IV): sequencing the most valuable type-strain genomes for metagenomic binning, comparative biology and taxonomic classification.</title>
        <authorList>
            <person name="Goeker M."/>
        </authorList>
    </citation>
    <scope>NUCLEOTIDE SEQUENCE [LARGE SCALE GENOMIC DNA]</scope>
    <source>
        <strain evidence="2 5">DSM 105434</strain>
    </source>
</reference>
<keyword evidence="3" id="KW-0503">Monooxygenase</keyword>
<reference evidence="3 4" key="1">
    <citation type="submission" date="2019-04" db="EMBL/GenBank/DDBJ databases">
        <title>Deinococcus metalilatus MA1002 mutant No.5.</title>
        <authorList>
            <person name="Park W."/>
            <person name="Park C."/>
        </authorList>
    </citation>
    <scope>NUCLEOTIDE SEQUENCE [LARGE SCALE GENOMIC DNA]</scope>
    <source>
        <strain evidence="3 4">MA1002-m5</strain>
    </source>
</reference>
<dbReference type="Gene3D" id="3.30.70.100">
    <property type="match status" value="1"/>
</dbReference>
<proteinExistence type="predicted"/>
<organism evidence="3 4">
    <name type="scientific">Deinococcus metallilatus</name>
    <dbReference type="NCBI Taxonomy" id="1211322"/>
    <lineage>
        <taxon>Bacteria</taxon>
        <taxon>Thermotogati</taxon>
        <taxon>Deinococcota</taxon>
        <taxon>Deinococci</taxon>
        <taxon>Deinococcales</taxon>
        <taxon>Deinococcaceae</taxon>
        <taxon>Deinococcus</taxon>
    </lineage>
</organism>
<dbReference type="PANTHER" id="PTHR34474">
    <property type="entry name" value="SIGNAL TRANSDUCTION PROTEIN TRAP"/>
    <property type="match status" value="1"/>
</dbReference>
<evidence type="ECO:0000259" key="1">
    <source>
        <dbReference type="PROSITE" id="PS51725"/>
    </source>
</evidence>
<dbReference type="AlphaFoldDB" id="A0AAJ5K3F7"/>
<protein>
    <submittedName>
        <fullName evidence="3">Antibiotic biosynthesis monooxygenase</fullName>
    </submittedName>
    <submittedName>
        <fullName evidence="2">Heme-degrading monooxygenase HmoA</fullName>
    </submittedName>
</protein>
<dbReference type="EMBL" id="JACHFV010000006">
    <property type="protein sequence ID" value="MBB5295290.1"/>
    <property type="molecule type" value="Genomic_DNA"/>
</dbReference>
<dbReference type="PANTHER" id="PTHR34474:SF2">
    <property type="entry name" value="SIGNAL TRANSDUCTION PROTEIN TRAP"/>
    <property type="match status" value="1"/>
</dbReference>
<dbReference type="RefSeq" id="WP_129118822.1">
    <property type="nucleotide sequence ID" value="NZ_BSUI01000010.1"/>
</dbReference>